<proteinExistence type="predicted"/>
<comment type="caution">
    <text evidence="1">The sequence shown here is derived from an EMBL/GenBank/DDBJ whole genome shotgun (WGS) entry which is preliminary data.</text>
</comment>
<gene>
    <name evidence="1" type="ORF">KCH_64280</name>
</gene>
<dbReference type="EMBL" id="JNBY01000131">
    <property type="protein sequence ID" value="KDN81708.1"/>
    <property type="molecule type" value="Genomic_DNA"/>
</dbReference>
<accession>A0A066YJT1</accession>
<organism evidence="1 2">
    <name type="scientific">Kitasatospora cheerisanensis KCTC 2395</name>
    <dbReference type="NCBI Taxonomy" id="1348663"/>
    <lineage>
        <taxon>Bacteria</taxon>
        <taxon>Bacillati</taxon>
        <taxon>Actinomycetota</taxon>
        <taxon>Actinomycetes</taxon>
        <taxon>Kitasatosporales</taxon>
        <taxon>Streptomycetaceae</taxon>
        <taxon>Kitasatospora</taxon>
    </lineage>
</organism>
<evidence type="ECO:0000313" key="2">
    <source>
        <dbReference type="Proteomes" id="UP000027178"/>
    </source>
</evidence>
<reference evidence="1 2" key="1">
    <citation type="submission" date="2014-05" db="EMBL/GenBank/DDBJ databases">
        <title>Draft Genome Sequence of Kitasatospora cheerisanensis KCTC 2395.</title>
        <authorList>
            <person name="Nam D.H."/>
        </authorList>
    </citation>
    <scope>NUCLEOTIDE SEQUENCE [LARGE SCALE GENOMIC DNA]</scope>
    <source>
        <strain evidence="1 2">KCTC 2395</strain>
    </source>
</reference>
<evidence type="ECO:0000313" key="1">
    <source>
        <dbReference type="EMBL" id="KDN81708.1"/>
    </source>
</evidence>
<dbReference type="PATRIC" id="fig|1348663.4.peg.6222"/>
<sequence length="37" mass="3964">MVLGRWGRSGSDGRGQGWVLRGTRAASLLLPDHPFVG</sequence>
<dbReference type="HOGENOM" id="CLU_3344672_0_0_11"/>
<name>A0A066YJT1_9ACTN</name>
<dbReference type="Proteomes" id="UP000027178">
    <property type="component" value="Unassembled WGS sequence"/>
</dbReference>
<dbReference type="AlphaFoldDB" id="A0A066YJT1"/>
<protein>
    <submittedName>
        <fullName evidence="1">Uncharacterized protein</fullName>
    </submittedName>
</protein>
<keyword evidence="2" id="KW-1185">Reference proteome</keyword>